<dbReference type="Pfam" id="PF00005">
    <property type="entry name" value="ABC_tran"/>
    <property type="match status" value="1"/>
</dbReference>
<keyword evidence="4" id="KW-1003">Cell membrane</keyword>
<dbReference type="CDD" id="cd03257">
    <property type="entry name" value="ABC_NikE_OppD_transporters"/>
    <property type="match status" value="1"/>
</dbReference>
<dbReference type="InterPro" id="IPR013563">
    <property type="entry name" value="Oligopep_ABC_C"/>
</dbReference>
<evidence type="ECO:0000256" key="6">
    <source>
        <dbReference type="ARBA" id="ARBA00022840"/>
    </source>
</evidence>
<keyword evidence="7" id="KW-0472">Membrane</keyword>
<dbReference type="InterPro" id="IPR050388">
    <property type="entry name" value="ABC_Ni/Peptide_Import"/>
</dbReference>
<dbReference type="RefSeq" id="WP_133109993.1">
    <property type="nucleotide sequence ID" value="NZ_SMNA01000016.1"/>
</dbReference>
<evidence type="ECO:0000256" key="2">
    <source>
        <dbReference type="ARBA" id="ARBA00005417"/>
    </source>
</evidence>
<evidence type="ECO:0000256" key="7">
    <source>
        <dbReference type="ARBA" id="ARBA00023136"/>
    </source>
</evidence>
<dbReference type="Proteomes" id="UP000504882">
    <property type="component" value="Unassembled WGS sequence"/>
</dbReference>
<evidence type="ECO:0000259" key="8">
    <source>
        <dbReference type="PROSITE" id="PS50893"/>
    </source>
</evidence>
<keyword evidence="3" id="KW-0813">Transport</keyword>
<keyword evidence="5" id="KW-0547">Nucleotide-binding</keyword>
<dbReference type="PROSITE" id="PS50893">
    <property type="entry name" value="ABC_TRANSPORTER_2"/>
    <property type="match status" value="1"/>
</dbReference>
<dbReference type="NCBIfam" id="TIGR01727">
    <property type="entry name" value="oligo_HPY"/>
    <property type="match status" value="1"/>
</dbReference>
<dbReference type="InterPro" id="IPR027417">
    <property type="entry name" value="P-loop_NTPase"/>
</dbReference>
<keyword evidence="10" id="KW-1185">Reference proteome</keyword>
<comment type="similarity">
    <text evidence="2">Belongs to the ABC transporter superfamily.</text>
</comment>
<dbReference type="PANTHER" id="PTHR43297">
    <property type="entry name" value="OLIGOPEPTIDE TRANSPORT ATP-BINDING PROTEIN APPD"/>
    <property type="match status" value="1"/>
</dbReference>
<feature type="domain" description="ABC transporter" evidence="8">
    <location>
        <begin position="5"/>
        <end position="254"/>
    </location>
</feature>
<name>A0ABY2DX51_9MICO</name>
<evidence type="ECO:0000256" key="1">
    <source>
        <dbReference type="ARBA" id="ARBA00004202"/>
    </source>
</evidence>
<evidence type="ECO:0000256" key="4">
    <source>
        <dbReference type="ARBA" id="ARBA00022475"/>
    </source>
</evidence>
<dbReference type="SUPFAM" id="SSF52540">
    <property type="entry name" value="P-loop containing nucleoside triphosphate hydrolases"/>
    <property type="match status" value="1"/>
</dbReference>
<reference evidence="9 10" key="1">
    <citation type="submission" date="2019-03" db="EMBL/GenBank/DDBJ databases">
        <title>Genomic features of bacteria from cold environments.</title>
        <authorList>
            <person name="Shen L."/>
        </authorList>
    </citation>
    <scope>NUCLEOTIDE SEQUENCE [LARGE SCALE GENOMIC DNA]</scope>
    <source>
        <strain evidence="10">T3246-1</strain>
    </source>
</reference>
<dbReference type="PANTHER" id="PTHR43297:SF2">
    <property type="entry name" value="DIPEPTIDE TRANSPORT ATP-BINDING PROTEIN DPPD"/>
    <property type="match status" value="1"/>
</dbReference>
<proteinExistence type="inferred from homology"/>
<evidence type="ECO:0000256" key="5">
    <source>
        <dbReference type="ARBA" id="ARBA00022741"/>
    </source>
</evidence>
<dbReference type="GO" id="GO:0005524">
    <property type="term" value="F:ATP binding"/>
    <property type="evidence" value="ECO:0007669"/>
    <property type="project" value="UniProtKB-KW"/>
</dbReference>
<protein>
    <submittedName>
        <fullName evidence="9">ABC transporter ATP-binding protein</fullName>
    </submittedName>
</protein>
<accession>A0ABY2DX51</accession>
<evidence type="ECO:0000256" key="3">
    <source>
        <dbReference type="ARBA" id="ARBA00022448"/>
    </source>
</evidence>
<comment type="caution">
    <text evidence="9">The sequence shown here is derived from an EMBL/GenBank/DDBJ whole genome shotgun (WGS) entry which is preliminary data.</text>
</comment>
<comment type="subcellular location">
    <subcellularLocation>
        <location evidence="1">Cell membrane</location>
        <topology evidence="1">Peripheral membrane protein</topology>
    </subcellularLocation>
</comment>
<evidence type="ECO:0000313" key="10">
    <source>
        <dbReference type="Proteomes" id="UP000504882"/>
    </source>
</evidence>
<keyword evidence="6 9" id="KW-0067">ATP-binding</keyword>
<dbReference type="EMBL" id="SMNA01000016">
    <property type="protein sequence ID" value="TDE88553.1"/>
    <property type="molecule type" value="Genomic_DNA"/>
</dbReference>
<gene>
    <name evidence="9" type="ORF">EXU48_22775</name>
</gene>
<dbReference type="InterPro" id="IPR003439">
    <property type="entry name" value="ABC_transporter-like_ATP-bd"/>
</dbReference>
<evidence type="ECO:0000313" key="9">
    <source>
        <dbReference type="EMBL" id="TDE88553.1"/>
    </source>
</evidence>
<dbReference type="Pfam" id="PF08352">
    <property type="entry name" value="oligo_HPY"/>
    <property type="match status" value="1"/>
</dbReference>
<dbReference type="SMART" id="SM00382">
    <property type="entry name" value="AAA"/>
    <property type="match status" value="1"/>
</dbReference>
<dbReference type="InterPro" id="IPR003593">
    <property type="entry name" value="AAA+_ATPase"/>
</dbReference>
<dbReference type="Gene3D" id="3.40.50.300">
    <property type="entry name" value="P-loop containing nucleotide triphosphate hydrolases"/>
    <property type="match status" value="1"/>
</dbReference>
<organism evidence="9 10">
    <name type="scientific">Occultella glacieicola</name>
    <dbReference type="NCBI Taxonomy" id="2518684"/>
    <lineage>
        <taxon>Bacteria</taxon>
        <taxon>Bacillati</taxon>
        <taxon>Actinomycetota</taxon>
        <taxon>Actinomycetes</taxon>
        <taxon>Micrococcales</taxon>
        <taxon>Ruaniaceae</taxon>
        <taxon>Occultella</taxon>
    </lineage>
</organism>
<sequence length="330" mass="35479">MPDQLEIDNLTVSFGAEGAPPVLDGVSLGVAKGEVLAIVGESGSGKSMTAMSVMKLLPRGARMKAGGIRFDGVDILGADERTMNRIRGDRVSMLFQQPKRMLDPTATVGRQVAEPLRRYAGLSRHKAADRVIELLSDVGIAEPERRAKAYAHQLSGGIAQRVMIAMALAGEPELLIADEPTTALDVTVEVQVLRLIATKRAELGMSVLFISHDLGVVSSLADRIAVMYAGRIVEVGTTDQILRQPQHPYTRSLIKCATLARELDGSLFVIPGDVSSARSITKGCRFMPRCPVVEEAHLHDSCDAEEPPLSGCANGQVSRCWATIETRRSA</sequence>